<name>A0A2S7KQH5_9FLAO</name>
<keyword evidence="2 4" id="KW-0479">Metal-binding</keyword>
<evidence type="ECO:0000259" key="6">
    <source>
        <dbReference type="PROSITE" id="PS51007"/>
    </source>
</evidence>
<dbReference type="GO" id="GO:0020037">
    <property type="term" value="F:heme binding"/>
    <property type="evidence" value="ECO:0007669"/>
    <property type="project" value="InterPro"/>
</dbReference>
<evidence type="ECO:0000313" key="7">
    <source>
        <dbReference type="EMBL" id="PQB04857.1"/>
    </source>
</evidence>
<dbReference type="GO" id="GO:0046872">
    <property type="term" value="F:metal ion binding"/>
    <property type="evidence" value="ECO:0007669"/>
    <property type="project" value="UniProtKB-KW"/>
</dbReference>
<sequence>MDPVKRLMRQLIALFMIVSVGCVVLIYIGTFQPDNQLQQADTNAYSAQSIYDLEYAVSTLDHSPENLEIKWGYELFTKTPQYIGPGNGDSLKIYSGNNLSCNNCHLMGGTKPYAAPLIGIIQRFPQYRGREDKIGSIEERINGCLERSMNGRMMPEDSREMKAYIAYLNWLSRFAPDDGKIEGQGFVSIQLPDRAVDLEQGAAIFHRVCSECHGANGQGRLKPNSQVYLYPPLWGPDSFNNGAGMNRVITAAQFIKANMPFGVTYLDPKLSDEEAYDVAGYINQRNRPVKANLEKDFPDLVKKPVSTPYPPFADPFSIEQHQLGPFLEIMAFYKREHQIEKSK</sequence>
<dbReference type="PROSITE" id="PS51007">
    <property type="entry name" value="CYTC"/>
    <property type="match status" value="2"/>
</dbReference>
<keyword evidence="5" id="KW-0472">Membrane</keyword>
<dbReference type="PROSITE" id="PS51257">
    <property type="entry name" value="PROKAR_LIPOPROTEIN"/>
    <property type="match status" value="1"/>
</dbReference>
<keyword evidence="5" id="KW-0812">Transmembrane</keyword>
<dbReference type="Proteomes" id="UP000239800">
    <property type="component" value="Unassembled WGS sequence"/>
</dbReference>
<dbReference type="InterPro" id="IPR051459">
    <property type="entry name" value="Cytochrome_c-type_DH"/>
</dbReference>
<dbReference type="Pfam" id="PF00034">
    <property type="entry name" value="Cytochrom_C"/>
    <property type="match status" value="1"/>
</dbReference>
<keyword evidence="5" id="KW-1133">Transmembrane helix</keyword>
<evidence type="ECO:0000256" key="2">
    <source>
        <dbReference type="ARBA" id="ARBA00022723"/>
    </source>
</evidence>
<reference evidence="7 8" key="1">
    <citation type="submission" date="2016-11" db="EMBL/GenBank/DDBJ databases">
        <title>Trade-off between light-utilization and light-protection in marine flavobacteria.</title>
        <authorList>
            <person name="Kumagai Y."/>
        </authorList>
    </citation>
    <scope>NUCLEOTIDE SEQUENCE [LARGE SCALE GENOMIC DNA]</scope>
    <source>
        <strain evidence="7 8">NBRC 107741</strain>
    </source>
</reference>
<keyword evidence="1 4" id="KW-0349">Heme</keyword>
<feature type="domain" description="Cytochrome c" evidence="6">
    <location>
        <begin position="196"/>
        <end position="286"/>
    </location>
</feature>
<dbReference type="GO" id="GO:0009055">
    <property type="term" value="F:electron transfer activity"/>
    <property type="evidence" value="ECO:0007669"/>
    <property type="project" value="InterPro"/>
</dbReference>
<evidence type="ECO:0000256" key="3">
    <source>
        <dbReference type="ARBA" id="ARBA00023004"/>
    </source>
</evidence>
<keyword evidence="3 4" id="KW-0408">Iron</keyword>
<dbReference type="SUPFAM" id="SSF46626">
    <property type="entry name" value="Cytochrome c"/>
    <property type="match status" value="2"/>
</dbReference>
<proteinExistence type="predicted"/>
<dbReference type="Gene3D" id="1.10.760.10">
    <property type="entry name" value="Cytochrome c-like domain"/>
    <property type="match status" value="2"/>
</dbReference>
<evidence type="ECO:0000256" key="5">
    <source>
        <dbReference type="SAM" id="Phobius"/>
    </source>
</evidence>
<dbReference type="AlphaFoldDB" id="A0A2S7KQH5"/>
<dbReference type="PANTHER" id="PTHR35008">
    <property type="entry name" value="BLL4482 PROTEIN-RELATED"/>
    <property type="match status" value="1"/>
</dbReference>
<organism evidence="7 8">
    <name type="scientific">Aureitalea marina</name>
    <dbReference type="NCBI Taxonomy" id="930804"/>
    <lineage>
        <taxon>Bacteria</taxon>
        <taxon>Pseudomonadati</taxon>
        <taxon>Bacteroidota</taxon>
        <taxon>Flavobacteriia</taxon>
        <taxon>Flavobacteriales</taxon>
        <taxon>Flavobacteriaceae</taxon>
        <taxon>Aureitalea</taxon>
    </lineage>
</organism>
<dbReference type="Pfam" id="PF21342">
    <property type="entry name" value="SoxA-TsdA_cyt-c"/>
    <property type="match status" value="1"/>
</dbReference>
<dbReference type="InterPro" id="IPR036909">
    <property type="entry name" value="Cyt_c-like_dom_sf"/>
</dbReference>
<feature type="transmembrane region" description="Helical" evidence="5">
    <location>
        <begin position="12"/>
        <end position="30"/>
    </location>
</feature>
<accession>A0A2S7KQH5</accession>
<protein>
    <submittedName>
        <fullName evidence="7">Cytochrome C</fullName>
    </submittedName>
</protein>
<dbReference type="OrthoDB" id="9779283at2"/>
<comment type="caution">
    <text evidence="7">The sequence shown here is derived from an EMBL/GenBank/DDBJ whole genome shotgun (WGS) entry which is preliminary data.</text>
</comment>
<evidence type="ECO:0000313" key="8">
    <source>
        <dbReference type="Proteomes" id="UP000239800"/>
    </source>
</evidence>
<gene>
    <name evidence="7" type="ORF">BST85_08115</name>
</gene>
<dbReference type="PANTHER" id="PTHR35008:SF9">
    <property type="entry name" value="CYTOCHROME C DOMAIN-CONTAINING PROTEIN"/>
    <property type="match status" value="1"/>
</dbReference>
<dbReference type="EMBL" id="MQUB01000001">
    <property type="protein sequence ID" value="PQB04857.1"/>
    <property type="molecule type" value="Genomic_DNA"/>
</dbReference>
<feature type="domain" description="Cytochrome c" evidence="6">
    <location>
        <begin position="67"/>
        <end position="169"/>
    </location>
</feature>
<dbReference type="InterPro" id="IPR009056">
    <property type="entry name" value="Cyt_c-like_dom"/>
</dbReference>
<keyword evidence="8" id="KW-1185">Reference proteome</keyword>
<evidence type="ECO:0000256" key="4">
    <source>
        <dbReference type="PROSITE-ProRule" id="PRU00433"/>
    </source>
</evidence>
<evidence type="ECO:0000256" key="1">
    <source>
        <dbReference type="ARBA" id="ARBA00022617"/>
    </source>
</evidence>